<feature type="region of interest" description="Disordered" evidence="1">
    <location>
        <begin position="37"/>
        <end position="68"/>
    </location>
</feature>
<sequence length="89" mass="9922">MTTAWYDAEAEMARHFELDCEHDVAEQRAEVRSVVEGGHAESVSPTMMNEFNEEPNKAMSPTTSRESVTAVNSLTVMVDDMKAATAERR</sequence>
<protein>
    <submittedName>
        <fullName evidence="2">Uncharacterized protein</fullName>
    </submittedName>
</protein>
<evidence type="ECO:0000313" key="3">
    <source>
        <dbReference type="Proteomes" id="UP000486351"/>
    </source>
</evidence>
<feature type="compositionally biased region" description="Polar residues" evidence="1">
    <location>
        <begin position="59"/>
        <end position="68"/>
    </location>
</feature>
<evidence type="ECO:0000256" key="1">
    <source>
        <dbReference type="SAM" id="MobiDB-lite"/>
    </source>
</evidence>
<comment type="caution">
    <text evidence="2">The sequence shown here is derived from an EMBL/GenBank/DDBJ whole genome shotgun (WGS) entry which is preliminary data.</text>
</comment>
<dbReference type="AlphaFoldDB" id="A0A6G0Q7Q8"/>
<accession>A0A6G0Q7Q8</accession>
<reference evidence="2 3" key="1">
    <citation type="submission" date="2018-09" db="EMBL/GenBank/DDBJ databases">
        <title>Genomic investigation of the strawberry pathogen Phytophthora fragariae indicates pathogenicity is determined by transcriptional variation in three key races.</title>
        <authorList>
            <person name="Adams T.M."/>
            <person name="Armitage A.D."/>
            <person name="Sobczyk M.K."/>
            <person name="Bates H.J."/>
            <person name="Dunwell J.M."/>
            <person name="Nellist C.F."/>
            <person name="Harrison R.J."/>
        </authorList>
    </citation>
    <scope>NUCLEOTIDE SEQUENCE [LARGE SCALE GENOMIC DNA]</scope>
    <source>
        <strain evidence="2 3">NOV-77</strain>
    </source>
</reference>
<dbReference type="EMBL" id="QXFY01005053">
    <property type="protein sequence ID" value="KAE9274047.1"/>
    <property type="molecule type" value="Genomic_DNA"/>
</dbReference>
<name>A0A6G0Q7Q8_9STRA</name>
<organism evidence="2 3">
    <name type="scientific">Phytophthora fragariae</name>
    <dbReference type="NCBI Taxonomy" id="53985"/>
    <lineage>
        <taxon>Eukaryota</taxon>
        <taxon>Sar</taxon>
        <taxon>Stramenopiles</taxon>
        <taxon>Oomycota</taxon>
        <taxon>Peronosporomycetes</taxon>
        <taxon>Peronosporales</taxon>
        <taxon>Peronosporaceae</taxon>
        <taxon>Phytophthora</taxon>
    </lineage>
</organism>
<dbReference type="Proteomes" id="UP000486351">
    <property type="component" value="Unassembled WGS sequence"/>
</dbReference>
<gene>
    <name evidence="2" type="ORF">PF008_g29693</name>
</gene>
<evidence type="ECO:0000313" key="2">
    <source>
        <dbReference type="EMBL" id="KAE9274047.1"/>
    </source>
</evidence>
<proteinExistence type="predicted"/>